<evidence type="ECO:0000259" key="1">
    <source>
        <dbReference type="Pfam" id="PF00899"/>
    </source>
</evidence>
<dbReference type="GO" id="GO:0061504">
    <property type="term" value="P:cyclic threonylcarbamoyladenosine biosynthetic process"/>
    <property type="evidence" value="ECO:0007669"/>
    <property type="project" value="TreeGrafter"/>
</dbReference>
<dbReference type="NCBIfam" id="NF006077">
    <property type="entry name" value="PRK08223.1"/>
    <property type="match status" value="1"/>
</dbReference>
<dbReference type="AlphaFoldDB" id="A0AAW7XL43"/>
<dbReference type="GO" id="GO:0061503">
    <property type="term" value="F:tRNA threonylcarbamoyladenosine dehydratase"/>
    <property type="evidence" value="ECO:0007669"/>
    <property type="project" value="TreeGrafter"/>
</dbReference>
<keyword evidence="2" id="KW-0808">Transferase</keyword>
<dbReference type="EMBL" id="JAUOPG010000011">
    <property type="protein sequence ID" value="MDO6455009.1"/>
    <property type="molecule type" value="Genomic_DNA"/>
</dbReference>
<dbReference type="Pfam" id="PF00899">
    <property type="entry name" value="ThiF"/>
    <property type="match status" value="1"/>
</dbReference>
<keyword evidence="5" id="KW-1185">Reference proteome</keyword>
<dbReference type="EMBL" id="JAUYVO010000009">
    <property type="protein sequence ID" value="MDP2523643.1"/>
    <property type="molecule type" value="Genomic_DNA"/>
</dbReference>
<evidence type="ECO:0000313" key="2">
    <source>
        <dbReference type="EMBL" id="MDO6455009.1"/>
    </source>
</evidence>
<proteinExistence type="predicted"/>
<dbReference type="Proteomes" id="UP001169862">
    <property type="component" value="Unassembled WGS sequence"/>
</dbReference>
<protein>
    <submittedName>
        <fullName evidence="2">ThiF family adenylyltransferase</fullName>
    </submittedName>
</protein>
<dbReference type="PANTHER" id="PTHR43267">
    <property type="entry name" value="TRNA THREONYLCARBAMOYLADENOSINE DEHYDRATASE"/>
    <property type="match status" value="1"/>
</dbReference>
<evidence type="ECO:0000313" key="4">
    <source>
        <dbReference type="Proteomes" id="UP001169862"/>
    </source>
</evidence>
<keyword evidence="2" id="KW-0548">Nucleotidyltransferase</keyword>
<dbReference type="RefSeq" id="WP_303496112.1">
    <property type="nucleotide sequence ID" value="NZ_JAUOPG010000011.1"/>
</dbReference>
<dbReference type="InterPro" id="IPR035985">
    <property type="entry name" value="Ubiquitin-activating_enz"/>
</dbReference>
<sequence>MYQFSDETAFSRNIGWFSSSEQASLKNKRVAIAGLGGVGGAHLITLSRLGISAFNISDFDIFELQNFNRQSGAFCSTIDRKKIDVMTELALDINPNSKINKFNEGVNDSNLDDFLRDVDIYVDSLDFFCLEIRRKVFAKCREKGIPAITAAPLGMGSAFLYFDPNGMSFEEYFDFGEDEEDNYIKFLVGLSPSLMQVKYLISDGTVDFTKGKGPSTVIGCDLCAGVAGANAVKILLNRGTVLAAPYGYHVDAYLNRSKRTYRPWGNKNIIQKLVFNIAKKRISKK</sequence>
<dbReference type="InterPro" id="IPR045886">
    <property type="entry name" value="ThiF/MoeB/HesA"/>
</dbReference>
<dbReference type="SUPFAM" id="SSF69572">
    <property type="entry name" value="Activating enzymes of the ubiquitin-like proteins"/>
    <property type="match status" value="1"/>
</dbReference>
<dbReference type="PANTHER" id="PTHR43267:SF1">
    <property type="entry name" value="TRNA THREONYLCARBAMOYLADENOSINE DEHYDRATASE"/>
    <property type="match status" value="1"/>
</dbReference>
<reference evidence="2" key="1">
    <citation type="submission" date="2023-07" db="EMBL/GenBank/DDBJ databases">
        <title>Genome content predicts the carbon catabolic preferences of heterotrophic bacteria.</title>
        <authorList>
            <person name="Gralka M."/>
        </authorList>
    </citation>
    <scope>NUCLEOTIDE SEQUENCE</scope>
    <source>
        <strain evidence="3">5G01</strain>
        <strain evidence="2">I2M16</strain>
    </source>
</reference>
<name>A0AAW7XL43_9GAMM</name>
<accession>A0AAW7XL43</accession>
<feature type="domain" description="THIF-type NAD/FAD binding fold" evidence="1">
    <location>
        <begin position="11"/>
        <end position="256"/>
    </location>
</feature>
<dbReference type="InterPro" id="IPR000594">
    <property type="entry name" value="ThiF_NAD_FAD-bd"/>
</dbReference>
<dbReference type="CDD" id="cd01483">
    <property type="entry name" value="E1_enzyme_family"/>
    <property type="match status" value="1"/>
</dbReference>
<evidence type="ECO:0000313" key="3">
    <source>
        <dbReference type="EMBL" id="MDP2523643.1"/>
    </source>
</evidence>
<dbReference type="Gene3D" id="3.40.50.720">
    <property type="entry name" value="NAD(P)-binding Rossmann-like Domain"/>
    <property type="match status" value="1"/>
</dbReference>
<organism evidence="2 4">
    <name type="scientific">Neptunomonas phycophila</name>
    <dbReference type="NCBI Taxonomy" id="1572645"/>
    <lineage>
        <taxon>Bacteria</taxon>
        <taxon>Pseudomonadati</taxon>
        <taxon>Pseudomonadota</taxon>
        <taxon>Gammaproteobacteria</taxon>
        <taxon>Oceanospirillales</taxon>
        <taxon>Oceanospirillaceae</taxon>
        <taxon>Neptunomonas</taxon>
    </lineage>
</organism>
<comment type="caution">
    <text evidence="2">The sequence shown here is derived from an EMBL/GenBank/DDBJ whole genome shotgun (WGS) entry which is preliminary data.</text>
</comment>
<dbReference type="GO" id="GO:0016779">
    <property type="term" value="F:nucleotidyltransferase activity"/>
    <property type="evidence" value="ECO:0007669"/>
    <property type="project" value="UniProtKB-KW"/>
</dbReference>
<gene>
    <name evidence="2" type="ORF">Q4490_15670</name>
    <name evidence="3" type="ORF">Q8W30_13785</name>
</gene>
<dbReference type="Proteomes" id="UP001177341">
    <property type="component" value="Unassembled WGS sequence"/>
</dbReference>
<dbReference type="GO" id="GO:0008641">
    <property type="term" value="F:ubiquitin-like modifier activating enzyme activity"/>
    <property type="evidence" value="ECO:0007669"/>
    <property type="project" value="InterPro"/>
</dbReference>
<evidence type="ECO:0000313" key="5">
    <source>
        <dbReference type="Proteomes" id="UP001177341"/>
    </source>
</evidence>